<name>A0ABX7AK50_9GAMM</name>
<feature type="domain" description="Dit-like phage tail protein N-terminal" evidence="1">
    <location>
        <begin position="24"/>
        <end position="207"/>
    </location>
</feature>
<evidence type="ECO:0000259" key="1">
    <source>
        <dbReference type="Pfam" id="PF21821"/>
    </source>
</evidence>
<dbReference type="InterPro" id="IPR048494">
    <property type="entry name" value="Dit-like_N"/>
</dbReference>
<dbReference type="Proteomes" id="UP000596157">
    <property type="component" value="Chromosome"/>
</dbReference>
<evidence type="ECO:0000313" key="2">
    <source>
        <dbReference type="EMBL" id="QQO63943.1"/>
    </source>
</evidence>
<protein>
    <recommendedName>
        <fullName evidence="1">Dit-like phage tail protein N-terminal domain-containing protein</fullName>
    </recommendedName>
</protein>
<dbReference type="EMBL" id="CP067099">
    <property type="protein sequence ID" value="QQO63943.1"/>
    <property type="molecule type" value="Genomic_DNA"/>
</dbReference>
<sequence length="246" mass="26966">MDITSGIFTGRASVITRTIGQFEFDCTIRESHTSSLRVTKNPVESGADIADHAVLEPKSLTITGKVVGYEPANYFNQLLGLDTDAMDDYPLPLEISSSIRQAEAMLAQYMTVGRVLANKTQKVIAPWYPDALKPFADSSQTLDRAGRAYESLLAIQRMGQPIDVQTGIRLYKNMVLTSISTTQDTPAAADFVLNLEEIFIVESQVVTGLHPDLKQQPQKSNMGRTQPELQAINSSHDTSIMLGITS</sequence>
<accession>A0ABX7AK50</accession>
<dbReference type="GeneID" id="92278714"/>
<dbReference type="RefSeq" id="WP_319066600.1">
    <property type="nucleotide sequence ID" value="NZ_CP067099.1"/>
</dbReference>
<reference evidence="3" key="1">
    <citation type="submission" date="2021-01" db="EMBL/GenBank/DDBJ databases">
        <title>Providencia vermicola LLDRA6, a soil-borne Mn(II)-oxidizing bacterium, exploits a strategy of superoxide production coupled to hydrogen peroxide consumption to generate Mn oxides, as revealed by transcriptional up-regulation of genes for phenylacetic acid catabolism.</title>
        <authorList>
            <person name="Chen S."/>
            <person name="Ding Z."/>
            <person name="Chen J."/>
            <person name="Luo J."/>
            <person name="Ruan X."/>
            <person name="Li Z."/>
            <person name="Liao F."/>
            <person name="He J."/>
            <person name="Li D."/>
        </authorList>
    </citation>
    <scope>NUCLEOTIDE SEQUENCE [LARGE SCALE GENOMIC DNA]</scope>
    <source>
        <strain evidence="3">LLDRA6</strain>
    </source>
</reference>
<dbReference type="Pfam" id="PF21821">
    <property type="entry name" value="Dit_like"/>
    <property type="match status" value="1"/>
</dbReference>
<gene>
    <name evidence="2" type="ORF">JI723_08325</name>
</gene>
<keyword evidence="3" id="KW-1185">Reference proteome</keyword>
<evidence type="ECO:0000313" key="3">
    <source>
        <dbReference type="Proteomes" id="UP000596157"/>
    </source>
</evidence>
<proteinExistence type="predicted"/>
<organism evidence="2 3">
    <name type="scientific">Providencia manganoxydans</name>
    <dbReference type="NCBI Taxonomy" id="2923283"/>
    <lineage>
        <taxon>Bacteria</taxon>
        <taxon>Pseudomonadati</taxon>
        <taxon>Pseudomonadota</taxon>
        <taxon>Gammaproteobacteria</taxon>
        <taxon>Enterobacterales</taxon>
        <taxon>Morganellaceae</taxon>
        <taxon>Providencia</taxon>
    </lineage>
</organism>